<comment type="similarity">
    <text evidence="6">Belongs to the peptidase M48 family.</text>
</comment>
<dbReference type="RefSeq" id="WP_158052834.1">
    <property type="nucleotide sequence ID" value="NZ_WBKB01000007.1"/>
</dbReference>
<keyword evidence="4 6" id="KW-0862">Zinc</keyword>
<evidence type="ECO:0000256" key="1">
    <source>
        <dbReference type="ARBA" id="ARBA00022670"/>
    </source>
</evidence>
<organism evidence="9 10">
    <name type="scientific">Gulosibacter chungangensis</name>
    <dbReference type="NCBI Taxonomy" id="979746"/>
    <lineage>
        <taxon>Bacteria</taxon>
        <taxon>Bacillati</taxon>
        <taxon>Actinomycetota</taxon>
        <taxon>Actinomycetes</taxon>
        <taxon>Micrococcales</taxon>
        <taxon>Microbacteriaceae</taxon>
        <taxon>Gulosibacter</taxon>
    </lineage>
</organism>
<dbReference type="GO" id="GO:0046872">
    <property type="term" value="F:metal ion binding"/>
    <property type="evidence" value="ECO:0007669"/>
    <property type="project" value="UniProtKB-KW"/>
</dbReference>
<feature type="transmembrane region" description="Helical" evidence="7">
    <location>
        <begin position="34"/>
        <end position="60"/>
    </location>
</feature>
<comment type="cofactor">
    <cofactor evidence="6">
        <name>Zn(2+)</name>
        <dbReference type="ChEBI" id="CHEBI:29105"/>
    </cofactor>
    <text evidence="6">Binds 1 zinc ion per subunit.</text>
</comment>
<evidence type="ECO:0000256" key="7">
    <source>
        <dbReference type="SAM" id="Phobius"/>
    </source>
</evidence>
<feature type="domain" description="Peptidase M48" evidence="8">
    <location>
        <begin position="125"/>
        <end position="213"/>
    </location>
</feature>
<dbReference type="GO" id="GO:0004222">
    <property type="term" value="F:metalloendopeptidase activity"/>
    <property type="evidence" value="ECO:0007669"/>
    <property type="project" value="InterPro"/>
</dbReference>
<evidence type="ECO:0000313" key="9">
    <source>
        <dbReference type="EMBL" id="KAB1641883.1"/>
    </source>
</evidence>
<dbReference type="Proteomes" id="UP000433493">
    <property type="component" value="Unassembled WGS sequence"/>
</dbReference>
<dbReference type="InterPro" id="IPR052173">
    <property type="entry name" value="Beta-lactam_resp_regulator"/>
</dbReference>
<evidence type="ECO:0000313" key="10">
    <source>
        <dbReference type="Proteomes" id="UP000433493"/>
    </source>
</evidence>
<name>A0A7J5BAH9_9MICO</name>
<keyword evidence="7" id="KW-0812">Transmembrane</keyword>
<dbReference type="EMBL" id="WBKB01000007">
    <property type="protein sequence ID" value="KAB1641883.1"/>
    <property type="molecule type" value="Genomic_DNA"/>
</dbReference>
<sequence length="341" mass="36933">MLPLSIGLAALAVTLAWPVPIALSRAEWTTRSPAITLVLWQTIALAGGFSMLSSLLLFGLAPFGDSLAPAITNFLGRTFDGSLWVGDFPHGFGFPHAGALCLAALLFAHLILNLITTTTRTIRQHRRHRQLIELLSTPVPGQYNTRQIAADAPFAYCLPGLMTDMTVVSEGLVRQLTDEQLDAVIAHERAHLEQRHTVVLTVFAAWANALPWFPIANRAQQSIALLIEMLADDLALRHVSRQALIEAVQVVALGQQTSPGAALHGEVNTRAVRTAQHTGSAPESWLRRMVKLLWAAPPIENPVGRRVERLLAAPQPLEVGPRVLVLGGSVLLLAVPPLTIF</sequence>
<keyword evidence="5 6" id="KW-0482">Metalloprotease</keyword>
<evidence type="ECO:0000256" key="3">
    <source>
        <dbReference type="ARBA" id="ARBA00022801"/>
    </source>
</evidence>
<evidence type="ECO:0000256" key="2">
    <source>
        <dbReference type="ARBA" id="ARBA00022723"/>
    </source>
</evidence>
<keyword evidence="1 6" id="KW-0645">Protease</keyword>
<dbReference type="PANTHER" id="PTHR34978:SF3">
    <property type="entry name" value="SLR0241 PROTEIN"/>
    <property type="match status" value="1"/>
</dbReference>
<proteinExistence type="inferred from homology"/>
<keyword evidence="7" id="KW-1133">Transmembrane helix</keyword>
<dbReference type="Gene3D" id="3.30.2010.10">
    <property type="entry name" value="Metalloproteases ('zincins'), catalytic domain"/>
    <property type="match status" value="1"/>
</dbReference>
<dbReference type="CDD" id="cd07326">
    <property type="entry name" value="M56_BlaR1_MecR1_like"/>
    <property type="match status" value="1"/>
</dbReference>
<reference evidence="9 10" key="1">
    <citation type="submission" date="2019-09" db="EMBL/GenBank/DDBJ databases">
        <title>Phylogeny of genus Pseudoclavibacter and closely related genus.</title>
        <authorList>
            <person name="Li Y."/>
        </authorList>
    </citation>
    <scope>NUCLEOTIDE SEQUENCE [LARGE SCALE GENOMIC DNA]</scope>
    <source>
        <strain evidence="9 10">KCTC 13959</strain>
    </source>
</reference>
<dbReference type="OrthoDB" id="9785340at2"/>
<evidence type="ECO:0000256" key="6">
    <source>
        <dbReference type="RuleBase" id="RU003983"/>
    </source>
</evidence>
<keyword evidence="3 6" id="KW-0378">Hydrolase</keyword>
<dbReference type="InterPro" id="IPR001915">
    <property type="entry name" value="Peptidase_M48"/>
</dbReference>
<dbReference type="GO" id="GO:0006508">
    <property type="term" value="P:proteolysis"/>
    <property type="evidence" value="ECO:0007669"/>
    <property type="project" value="UniProtKB-KW"/>
</dbReference>
<keyword evidence="10" id="KW-1185">Reference proteome</keyword>
<accession>A0A7J5BAH9</accession>
<keyword evidence="2" id="KW-0479">Metal-binding</keyword>
<dbReference type="AlphaFoldDB" id="A0A7J5BAH9"/>
<evidence type="ECO:0000256" key="4">
    <source>
        <dbReference type="ARBA" id="ARBA00022833"/>
    </source>
</evidence>
<dbReference type="Pfam" id="PF01435">
    <property type="entry name" value="Peptidase_M48"/>
    <property type="match status" value="1"/>
</dbReference>
<dbReference type="PANTHER" id="PTHR34978">
    <property type="entry name" value="POSSIBLE SENSOR-TRANSDUCER PROTEIN BLAR"/>
    <property type="match status" value="1"/>
</dbReference>
<evidence type="ECO:0000259" key="8">
    <source>
        <dbReference type="Pfam" id="PF01435"/>
    </source>
</evidence>
<keyword evidence="7" id="KW-0472">Membrane</keyword>
<gene>
    <name evidence="9" type="ORF">F8O05_11200</name>
</gene>
<comment type="caution">
    <text evidence="9">The sequence shown here is derived from an EMBL/GenBank/DDBJ whole genome shotgun (WGS) entry which is preliminary data.</text>
</comment>
<protein>
    <submittedName>
        <fullName evidence="9">M56 family metallopeptidase</fullName>
    </submittedName>
</protein>
<evidence type="ECO:0000256" key="5">
    <source>
        <dbReference type="ARBA" id="ARBA00023049"/>
    </source>
</evidence>
<feature type="transmembrane region" description="Helical" evidence="7">
    <location>
        <begin position="97"/>
        <end position="116"/>
    </location>
</feature>